<dbReference type="Proteomes" id="UP000001950">
    <property type="component" value="Chromosome 3"/>
</dbReference>
<evidence type="ECO:0000256" key="6">
    <source>
        <dbReference type="SAM" id="MobiDB-lite"/>
    </source>
</evidence>
<dbReference type="InterPro" id="IPR000175">
    <property type="entry name" value="Na/ntran_symport"/>
</dbReference>
<dbReference type="InParanoid" id="Q4UC72"/>
<dbReference type="eggNOG" id="ENOG502STUN">
    <property type="taxonomic scope" value="Eukaryota"/>
</dbReference>
<evidence type="ECO:0000256" key="3">
    <source>
        <dbReference type="ARBA" id="ARBA00022692"/>
    </source>
</evidence>
<dbReference type="EMBL" id="CR940352">
    <property type="protein sequence ID" value="CAI75579.1"/>
    <property type="molecule type" value="Genomic_DNA"/>
</dbReference>
<keyword evidence="5 7" id="KW-0472">Membrane</keyword>
<dbReference type="AlphaFoldDB" id="Q4UC72"/>
<comment type="subcellular location">
    <subcellularLocation>
        <location evidence="1">Membrane</location>
        <topology evidence="1">Multi-pass membrane protein</topology>
    </subcellularLocation>
</comment>
<keyword evidence="3 7" id="KW-0812">Transmembrane</keyword>
<evidence type="ECO:0000256" key="4">
    <source>
        <dbReference type="ARBA" id="ARBA00022989"/>
    </source>
</evidence>
<keyword evidence="9" id="KW-1185">Reference proteome</keyword>
<dbReference type="InterPro" id="IPR037272">
    <property type="entry name" value="SNS_sf"/>
</dbReference>
<feature type="transmembrane region" description="Helical" evidence="7">
    <location>
        <begin position="949"/>
        <end position="973"/>
    </location>
</feature>
<feature type="region of interest" description="Disordered" evidence="6">
    <location>
        <begin position="1"/>
        <end position="35"/>
    </location>
</feature>
<dbReference type="PROSITE" id="PS50267">
    <property type="entry name" value="NA_NEUROTRAN_SYMP_3"/>
    <property type="match status" value="1"/>
</dbReference>
<dbReference type="GO" id="GO:0035725">
    <property type="term" value="P:sodium ion transmembrane transport"/>
    <property type="evidence" value="ECO:0007669"/>
    <property type="project" value="TreeGrafter"/>
</dbReference>
<dbReference type="VEuPathDB" id="PiroplasmaDB:TA04170"/>
<feature type="transmembrane region" description="Helical" evidence="7">
    <location>
        <begin position="726"/>
        <end position="745"/>
    </location>
</feature>
<proteinExistence type="predicted"/>
<evidence type="ECO:0000313" key="9">
    <source>
        <dbReference type="Proteomes" id="UP000001950"/>
    </source>
</evidence>
<dbReference type="KEGG" id="tan:TA04170"/>
<sequence length="1013" mass="113866">MVDNTSLFSIGSGSVANPDPEVENGHSEQQRTQLRVHTRAKLISEAIEMSKTSSYRRNVYSKISSSRLYRNVERDGIQAEANRALMRKDCFQANYNDYIPSDFDKDANERDRLFNIAFDDHLIHGAGQEKTFSIGNVRIPLDYLNSSLSLNNFNLTSSFVRSNITFNTNQFSINTSNQSISQASNSKLDTTNMIDQSSIGSSNIVGQSSIGSSNIIDQSSIGSGNVIEQSSIGSSNMVVQPSIDYVGPEEGRIPETRGMVISSMDSSIQQSTKNVKNELVEQTSIGSRSDNVIVDLIRNGMSPGEVAKLSDVFQHPSCFRNVSGLIIPWLQKQLKSGYWNNNSSLFILCLTMALSVGSVETIFKLNSTWGGLIFLFTYFIAYLFIVQPMLCFELGAGQLFRCSPFELFDKLFPGMGGVGIAMVILCLLSACIASSRTSAEYLIYFINVFKNNMIWDLSVGDIDQCLAFGTNALQCNALNPLCYMVDGHCKANKLGKAYTAYQTLFDNIDVDVNKIDIRLVIGISVTYLFVFMLHMIGLTNFTFFAFILVLVIFFLSHAQVYFSMLLDGSTSFVLDSITKIDYSLLYKNSRLWTHSVRCCIYEYVIGNGIYSTLATKSRIGYDLSLEAIGVGGLSGYIASLQFFSALAIVGYFSVFLSRAPTDILWMLEQDTSFILLPLGFVATHNMERTLLVLQFCCCFILVAFTISIQVEVILSTLTRFLKCKRVYIIGTLCVLLIVVCIPLCSRNGKRVIWFLEIAVGDLGRVFMVLMTCIVIGWLHNLKHQTDKLGSLTVYIFNVTFWIFNISATLGELLDESLPLYFWWIVRLVGILVATVMSLISYYFADKSRRNAKNISSSNTNTNISGVGVTKNKLSVLTMLYILFIGNIEGYRCEINRISPMHRTRNICWSVVWSVSIKWISCCLLSNSLADIVEEIISSDRVQHNIHTIPYNYKVITILLWLFLILIIVLYPIVKKKLFRSHFVAGIDLYDLPSYPSNKYHYKFNPKKLFKELF</sequence>
<feature type="compositionally biased region" description="Polar residues" evidence="6">
    <location>
        <begin position="1"/>
        <end position="15"/>
    </location>
</feature>
<feature type="transmembrane region" description="Helical" evidence="7">
    <location>
        <begin position="517"/>
        <end position="536"/>
    </location>
</feature>
<gene>
    <name evidence="8" type="ORF">TA04170</name>
</gene>
<dbReference type="GO" id="GO:0005886">
    <property type="term" value="C:plasma membrane"/>
    <property type="evidence" value="ECO:0007669"/>
    <property type="project" value="TreeGrafter"/>
</dbReference>
<feature type="transmembrane region" description="Helical" evidence="7">
    <location>
        <begin position="543"/>
        <end position="562"/>
    </location>
</feature>
<name>Q4UC72_THEAN</name>
<dbReference type="SUPFAM" id="SSF161070">
    <property type="entry name" value="SNF-like"/>
    <property type="match status" value="1"/>
</dbReference>
<feature type="transmembrane region" description="Helical" evidence="7">
    <location>
        <begin position="821"/>
        <end position="844"/>
    </location>
</feature>
<organism evidence="8 9">
    <name type="scientific">Theileria annulata</name>
    <dbReference type="NCBI Taxonomy" id="5874"/>
    <lineage>
        <taxon>Eukaryota</taxon>
        <taxon>Sar</taxon>
        <taxon>Alveolata</taxon>
        <taxon>Apicomplexa</taxon>
        <taxon>Aconoidasida</taxon>
        <taxon>Piroplasmida</taxon>
        <taxon>Theileriidae</taxon>
        <taxon>Theileria</taxon>
    </lineage>
</organism>
<dbReference type="PANTHER" id="PTHR11616:SF240">
    <property type="entry name" value="BLOATED TUBULES, ISOFORM B-RELATED"/>
    <property type="match status" value="1"/>
</dbReference>
<dbReference type="RefSeq" id="XP_955055.1">
    <property type="nucleotide sequence ID" value="XM_949962.1"/>
</dbReference>
<evidence type="ECO:0000256" key="2">
    <source>
        <dbReference type="ARBA" id="ARBA00022448"/>
    </source>
</evidence>
<feature type="transmembrane region" description="Helical" evidence="7">
    <location>
        <begin position="345"/>
        <end position="363"/>
    </location>
</feature>
<feature type="transmembrane region" description="Helical" evidence="7">
    <location>
        <begin position="791"/>
        <end position="809"/>
    </location>
</feature>
<dbReference type="STRING" id="5874.Q4UC72"/>
<dbReference type="Pfam" id="PF00209">
    <property type="entry name" value="SNF"/>
    <property type="match status" value="1"/>
</dbReference>
<feature type="transmembrane region" description="Helical" evidence="7">
    <location>
        <begin position="690"/>
        <end position="714"/>
    </location>
</feature>
<keyword evidence="4 7" id="KW-1133">Transmembrane helix</keyword>
<evidence type="ECO:0000313" key="8">
    <source>
        <dbReference type="EMBL" id="CAI75579.1"/>
    </source>
</evidence>
<dbReference type="GeneID" id="3865022"/>
<dbReference type="PANTHER" id="PTHR11616">
    <property type="entry name" value="SODIUM/CHLORIDE DEPENDENT TRANSPORTER"/>
    <property type="match status" value="1"/>
</dbReference>
<evidence type="ECO:0000256" key="1">
    <source>
        <dbReference type="ARBA" id="ARBA00004141"/>
    </source>
</evidence>
<dbReference type="OrthoDB" id="6581954at2759"/>
<protein>
    <recommendedName>
        <fullName evidence="10">Sodium:neurotransmitter symporter family</fullName>
    </recommendedName>
</protein>
<evidence type="ECO:0008006" key="10">
    <source>
        <dbReference type="Google" id="ProtNLM"/>
    </source>
</evidence>
<evidence type="ECO:0000256" key="5">
    <source>
        <dbReference type="ARBA" id="ARBA00023136"/>
    </source>
</evidence>
<feature type="transmembrane region" description="Helical" evidence="7">
    <location>
        <begin position="751"/>
        <end position="779"/>
    </location>
</feature>
<dbReference type="OMA" id="CIKYIGT"/>
<keyword evidence="2" id="KW-0813">Transport</keyword>
<feature type="transmembrane region" description="Helical" evidence="7">
    <location>
        <begin position="369"/>
        <end position="390"/>
    </location>
</feature>
<evidence type="ECO:0000256" key="7">
    <source>
        <dbReference type="SAM" id="Phobius"/>
    </source>
</evidence>
<feature type="transmembrane region" description="Helical" evidence="7">
    <location>
        <begin position="411"/>
        <end position="435"/>
    </location>
</feature>
<accession>Q4UC72</accession>
<reference evidence="8 9" key="1">
    <citation type="journal article" date="2005" name="Science">
        <title>Genome of the host-cell transforming parasite Theileria annulata compared with T. parva.</title>
        <authorList>
            <person name="Pain A."/>
            <person name="Renauld H."/>
            <person name="Berriman M."/>
            <person name="Murphy L."/>
            <person name="Yeats C.A."/>
            <person name="Weir W."/>
            <person name="Kerhornou A."/>
            <person name="Aslett M."/>
            <person name="Bishop R."/>
            <person name="Bouchier C."/>
            <person name="Cochet M."/>
            <person name="Coulson R.M.R."/>
            <person name="Cronin A."/>
            <person name="de Villiers E.P."/>
            <person name="Fraser A."/>
            <person name="Fosker N."/>
            <person name="Gardner M."/>
            <person name="Goble A."/>
            <person name="Griffiths-Jones S."/>
            <person name="Harris D.E."/>
            <person name="Katzer F."/>
            <person name="Larke N."/>
            <person name="Lord A."/>
            <person name="Maser P."/>
            <person name="McKellar S."/>
            <person name="Mooney P."/>
            <person name="Morton F."/>
            <person name="Nene V."/>
            <person name="O'Neil S."/>
            <person name="Price C."/>
            <person name="Quail M.A."/>
            <person name="Rabbinowitsch E."/>
            <person name="Rawlings N.D."/>
            <person name="Rutter S."/>
            <person name="Saunders D."/>
            <person name="Seeger K."/>
            <person name="Shah T."/>
            <person name="Squares R."/>
            <person name="Squares S."/>
            <person name="Tivey A."/>
            <person name="Walker A.R."/>
            <person name="Woodward J."/>
            <person name="Dobbelaere D.A.E."/>
            <person name="Langsley G."/>
            <person name="Rajandream M.A."/>
            <person name="McKeever D."/>
            <person name="Shiels B."/>
            <person name="Tait A."/>
            <person name="Barrell B.G."/>
            <person name="Hall N."/>
        </authorList>
    </citation>
    <scope>NUCLEOTIDE SEQUENCE [LARGE SCALE GENOMIC DNA]</scope>
    <source>
        <strain evidence="9">Ankara</strain>
    </source>
</reference>
<feature type="transmembrane region" description="Helical" evidence="7">
    <location>
        <begin position="633"/>
        <end position="656"/>
    </location>
</feature>